<organism evidence="2">
    <name type="scientific">hydrothermal vent metagenome</name>
    <dbReference type="NCBI Taxonomy" id="652676"/>
    <lineage>
        <taxon>unclassified sequences</taxon>
        <taxon>metagenomes</taxon>
        <taxon>ecological metagenomes</taxon>
    </lineage>
</organism>
<evidence type="ECO:0000256" key="1">
    <source>
        <dbReference type="SAM" id="Phobius"/>
    </source>
</evidence>
<proteinExistence type="predicted"/>
<sequence>MLNFDRIITLHGKLAGRVKQVESAIEGFPPEVLNEYRYACRALIEALDNQDDPTGNKFQHAESKAYHALLNAYHDLSDGLVIDLTVRLDELTTHHLAETIQVLGNKRREIVILCNELNEKIAKSRGEPELRIQIYEEDIYEAHLDDLLTYHTDLKVATQDIFQLSEENKKEKERLNQKANFSLITSIVIGVIGIGIAIIW</sequence>
<dbReference type="AlphaFoldDB" id="A0A1W1DZ96"/>
<gene>
    <name evidence="2" type="ORF">MNB_SUP05-SYMBIONT-4-277</name>
</gene>
<reference evidence="2" key="1">
    <citation type="submission" date="2016-10" db="EMBL/GenBank/DDBJ databases">
        <authorList>
            <person name="de Groot N.N."/>
        </authorList>
    </citation>
    <scope>NUCLEOTIDE SEQUENCE</scope>
</reference>
<keyword evidence="1" id="KW-0812">Transmembrane</keyword>
<keyword evidence="1" id="KW-1133">Transmembrane helix</keyword>
<keyword evidence="1" id="KW-0472">Membrane</keyword>
<name>A0A1W1DZ96_9ZZZZ</name>
<evidence type="ECO:0000313" key="2">
    <source>
        <dbReference type="EMBL" id="SFV86901.1"/>
    </source>
</evidence>
<feature type="transmembrane region" description="Helical" evidence="1">
    <location>
        <begin position="179"/>
        <end position="199"/>
    </location>
</feature>
<protein>
    <submittedName>
        <fullName evidence="2">Uncharacterized protein</fullName>
    </submittedName>
</protein>
<dbReference type="EMBL" id="FPHY01000121">
    <property type="protein sequence ID" value="SFV86901.1"/>
    <property type="molecule type" value="Genomic_DNA"/>
</dbReference>
<accession>A0A1W1DZ96</accession>